<gene>
    <name evidence="1" type="ORF">HYV66_02685</name>
</gene>
<evidence type="ECO:0000313" key="2">
    <source>
        <dbReference type="Proteomes" id="UP000709672"/>
    </source>
</evidence>
<organism evidence="1 2">
    <name type="scientific">Candidatus Sungiibacteriota bacterium</name>
    <dbReference type="NCBI Taxonomy" id="2750080"/>
    <lineage>
        <taxon>Bacteria</taxon>
        <taxon>Candidatus Sungiibacteriota</taxon>
    </lineage>
</organism>
<name>A0A932DSP0_9BACT</name>
<evidence type="ECO:0000313" key="1">
    <source>
        <dbReference type="EMBL" id="MBI2466107.1"/>
    </source>
</evidence>
<proteinExistence type="predicted"/>
<reference evidence="1" key="1">
    <citation type="submission" date="2020-07" db="EMBL/GenBank/DDBJ databases">
        <title>Huge and variable diversity of episymbiotic CPR bacteria and DPANN archaea in groundwater ecosystems.</title>
        <authorList>
            <person name="He C.Y."/>
            <person name="Keren R."/>
            <person name="Whittaker M."/>
            <person name="Farag I.F."/>
            <person name="Doudna J."/>
            <person name="Cate J.H.D."/>
            <person name="Banfield J.F."/>
        </authorList>
    </citation>
    <scope>NUCLEOTIDE SEQUENCE</scope>
    <source>
        <strain evidence="1">NC_groundwater_418_Ag_B-0.1um_45_10</strain>
    </source>
</reference>
<dbReference type="Proteomes" id="UP000709672">
    <property type="component" value="Unassembled WGS sequence"/>
</dbReference>
<dbReference type="AlphaFoldDB" id="A0A932DSP0"/>
<comment type="caution">
    <text evidence="1">The sequence shown here is derived from an EMBL/GenBank/DDBJ whole genome shotgun (WGS) entry which is preliminary data.</text>
</comment>
<accession>A0A932DSP0</accession>
<dbReference type="EMBL" id="JACPHQ010000035">
    <property type="protein sequence ID" value="MBI2466107.1"/>
    <property type="molecule type" value="Genomic_DNA"/>
</dbReference>
<sequence>MIGFFFENLLADIEGASGGRFTWEPKEFGVAKVVRGGSIDQLATEMDSIFSGQGFEEMVRLQKASYPKSPVPGTTAKLIADQIELIIFSALFCQV</sequence>
<protein>
    <submittedName>
        <fullName evidence="1">Uncharacterized protein</fullName>
    </submittedName>
</protein>